<feature type="domain" description="Threonine/serine exporter-like N-terminal" evidence="8">
    <location>
        <begin position="453"/>
        <end position="697"/>
    </location>
</feature>
<feature type="transmembrane region" description="Helical" evidence="7">
    <location>
        <begin position="643"/>
        <end position="665"/>
    </location>
</feature>
<feature type="transmembrane region" description="Helical" evidence="7">
    <location>
        <begin position="745"/>
        <end position="763"/>
    </location>
</feature>
<evidence type="ECO:0000256" key="2">
    <source>
        <dbReference type="ARBA" id="ARBA00022692"/>
    </source>
</evidence>
<reference evidence="10" key="2">
    <citation type="journal article" date="2023" name="IMA Fungus">
        <title>Comparative genomic study of the Penicillium genus elucidates a diverse pangenome and 15 lateral gene transfer events.</title>
        <authorList>
            <person name="Petersen C."/>
            <person name="Sorensen T."/>
            <person name="Nielsen M.R."/>
            <person name="Sondergaard T.E."/>
            <person name="Sorensen J.L."/>
            <person name="Fitzpatrick D.A."/>
            <person name="Frisvad J.C."/>
            <person name="Nielsen K.L."/>
        </authorList>
    </citation>
    <scope>NUCLEOTIDE SEQUENCE</scope>
    <source>
        <strain evidence="10">IBT 16125</strain>
    </source>
</reference>
<evidence type="ECO:0000313" key="11">
    <source>
        <dbReference type="Proteomes" id="UP001213681"/>
    </source>
</evidence>
<keyword evidence="2 7" id="KW-0812">Transmembrane</keyword>
<dbReference type="Proteomes" id="UP001213681">
    <property type="component" value="Unassembled WGS sequence"/>
</dbReference>
<evidence type="ECO:0000259" key="8">
    <source>
        <dbReference type="Pfam" id="PF06738"/>
    </source>
</evidence>
<sequence length="901" mass="97568">MAGGYFDLPVSRRSCTSDALGTSIKTSSGSRTSSLPAYTEAVNPAGPQSSPERSNDVGAQGRHQNAGILPSTNCVNFIVVDPEPKESTGSEATVEYRLDCRGSSQLPQRPAPTANIPFIQEKGAVDAQREPSIEDKQPGVSAYVTDLTTNGKTSSLLVGDNEISRGAKGGTTDKGRTICYARQRARRLASLLSRRQKSPKPSPQTNLSTSIASTSIPNETVFSLEEGNGISLISISEKQQLFGDFAAATITLTDEEEAGELDGRSTTHTAEAQYIVRQMSRRDFSSFITGVRAPSPGPLSGQVTPSEGRHSESSLERPKHYRNGILSSILKLYDQQGAAYNNHNHGHSPYGRGQYGHSRQGSVSDEYSGCDYSPDPVWKPSRPRKWYEKSPSQSSTSLTGSLKNASPINMLRRSRSSGAVTGASGTRRWAKPKLEHDIRITVHIEELLSRQSYLIRLCRALMKYGAPTHRLEEYMRMTARVLEIDGQFLYIPGCMIISFDDASTHTTEVKVVRSDQGIDLGKLADVHEIYKEVIHDVIGVEEAIQRLDETMKRHNKFHILFLIFAHGCASASVGPFAFNARPIDMPIAFLLGCLLGVLQLIFYPKSSLYSNVFEISAAVLTSFLARAFGSIRYQGEPLFCFSALAQAAIALILPGYTVLCASLELQSRSIVAGSVRMVYAIIYSLFLGFGITIGTAVYGLLDSQATTAYTCPASPINNEYLQRFPFVLLFTACLAIVNHAKWKQIPVMMVISLAGYVVSYFSSKRFYSNTQVSNALGAFVIGVMGNVYSRVRHGLAAAAMLPAIFVLVPSGLAASGSLISGITSAEEMTRSPYAVVANGTQGFVDAAKNLSAAEARNQSYGVVFDIGYGMVQVAIGTTVGLFLAALVVYPLGKKRSGLFSF</sequence>
<accession>A0AAD6G5X8</accession>
<protein>
    <recommendedName>
        <fullName evidence="12">DUF1212 domain membrane protein Prm10</fullName>
    </recommendedName>
</protein>
<keyword evidence="4 7" id="KW-0472">Membrane</keyword>
<feature type="transmembrane region" description="Helical" evidence="7">
    <location>
        <begin position="720"/>
        <end position="738"/>
    </location>
</feature>
<dbReference type="GO" id="GO:0022857">
    <property type="term" value="F:transmembrane transporter activity"/>
    <property type="evidence" value="ECO:0007669"/>
    <property type="project" value="InterPro"/>
</dbReference>
<feature type="region of interest" description="Disordered" evidence="6">
    <location>
        <begin position="191"/>
        <end position="212"/>
    </location>
</feature>
<dbReference type="PANTHER" id="PTHR31082:SF4">
    <property type="entry name" value="PHEROMONE-REGULATED MEMBRANE PROTEIN 10"/>
    <property type="match status" value="1"/>
</dbReference>
<dbReference type="InterPro" id="IPR010619">
    <property type="entry name" value="ThrE-like_N"/>
</dbReference>
<feature type="transmembrane region" description="Helical" evidence="7">
    <location>
        <begin position="559"/>
        <end position="579"/>
    </location>
</feature>
<feature type="transmembrane region" description="Helical" evidence="7">
    <location>
        <begin position="866"/>
        <end position="891"/>
    </location>
</feature>
<feature type="transmembrane region" description="Helical" evidence="7">
    <location>
        <begin position="795"/>
        <end position="819"/>
    </location>
</feature>
<feature type="region of interest" description="Disordered" evidence="6">
    <location>
        <begin position="340"/>
        <end position="425"/>
    </location>
</feature>
<evidence type="ECO:0000259" key="9">
    <source>
        <dbReference type="Pfam" id="PF12821"/>
    </source>
</evidence>
<comment type="similarity">
    <text evidence="5">Belongs to the ThrE exporter (TC 2.A.79) family.</text>
</comment>
<dbReference type="GO" id="GO:0016020">
    <property type="term" value="C:membrane"/>
    <property type="evidence" value="ECO:0007669"/>
    <property type="project" value="UniProtKB-SubCell"/>
</dbReference>
<gene>
    <name evidence="10" type="ORF">N7458_001160</name>
</gene>
<keyword evidence="3 7" id="KW-1133">Transmembrane helix</keyword>
<comment type="caution">
    <text evidence="10">The sequence shown here is derived from an EMBL/GenBank/DDBJ whole genome shotgun (WGS) entry which is preliminary data.</text>
</comment>
<feature type="region of interest" description="Disordered" evidence="6">
    <location>
        <begin position="288"/>
        <end position="320"/>
    </location>
</feature>
<dbReference type="InterPro" id="IPR024528">
    <property type="entry name" value="ThrE_2"/>
</dbReference>
<evidence type="ECO:0000256" key="3">
    <source>
        <dbReference type="ARBA" id="ARBA00022989"/>
    </source>
</evidence>
<feature type="compositionally biased region" description="Basic and acidic residues" evidence="6">
    <location>
        <begin position="307"/>
        <end position="318"/>
    </location>
</feature>
<keyword evidence="11" id="KW-1185">Reference proteome</keyword>
<dbReference type="EMBL" id="JAPVEA010000002">
    <property type="protein sequence ID" value="KAJ5459608.1"/>
    <property type="molecule type" value="Genomic_DNA"/>
</dbReference>
<dbReference type="Pfam" id="PF12821">
    <property type="entry name" value="ThrE_2"/>
    <property type="match status" value="1"/>
</dbReference>
<feature type="region of interest" description="Disordered" evidence="6">
    <location>
        <begin position="17"/>
        <end position="67"/>
    </location>
</feature>
<dbReference type="PANTHER" id="PTHR31082">
    <property type="entry name" value="PHEROMONE-REGULATED MEMBRANE PROTEIN 10"/>
    <property type="match status" value="1"/>
</dbReference>
<dbReference type="AlphaFoldDB" id="A0AAD6G5X8"/>
<feature type="compositionally biased region" description="Low complexity" evidence="6">
    <location>
        <begin position="22"/>
        <end position="34"/>
    </location>
</feature>
<evidence type="ECO:0008006" key="12">
    <source>
        <dbReference type="Google" id="ProtNLM"/>
    </source>
</evidence>
<evidence type="ECO:0000256" key="5">
    <source>
        <dbReference type="ARBA" id="ARBA00034125"/>
    </source>
</evidence>
<feature type="compositionally biased region" description="Polar residues" evidence="6">
    <location>
        <begin position="203"/>
        <end position="212"/>
    </location>
</feature>
<feature type="transmembrane region" description="Helical" evidence="7">
    <location>
        <begin position="585"/>
        <end position="603"/>
    </location>
</feature>
<evidence type="ECO:0000313" key="10">
    <source>
        <dbReference type="EMBL" id="KAJ5459608.1"/>
    </source>
</evidence>
<dbReference type="Pfam" id="PF06738">
    <property type="entry name" value="ThrE"/>
    <property type="match status" value="1"/>
</dbReference>
<feature type="transmembrane region" description="Helical" evidence="7">
    <location>
        <begin position="769"/>
        <end position="788"/>
    </location>
</feature>
<evidence type="ECO:0000256" key="6">
    <source>
        <dbReference type="SAM" id="MobiDB-lite"/>
    </source>
</evidence>
<name>A0AAD6G5X8_9EURO</name>
<dbReference type="RefSeq" id="XP_056768650.1">
    <property type="nucleotide sequence ID" value="XM_056904543.1"/>
</dbReference>
<evidence type="ECO:0000256" key="7">
    <source>
        <dbReference type="SAM" id="Phobius"/>
    </source>
</evidence>
<dbReference type="GeneID" id="81594786"/>
<evidence type="ECO:0000256" key="4">
    <source>
        <dbReference type="ARBA" id="ARBA00023136"/>
    </source>
</evidence>
<dbReference type="InterPro" id="IPR051361">
    <property type="entry name" value="ThrE/Ser_Exporter"/>
</dbReference>
<reference evidence="10" key="1">
    <citation type="submission" date="2022-12" db="EMBL/GenBank/DDBJ databases">
        <authorList>
            <person name="Petersen C."/>
        </authorList>
    </citation>
    <scope>NUCLEOTIDE SEQUENCE</scope>
    <source>
        <strain evidence="10">IBT 16125</strain>
    </source>
</reference>
<feature type="domain" description="Threonine/Serine exporter ThrE" evidence="9">
    <location>
        <begin position="726"/>
        <end position="815"/>
    </location>
</feature>
<evidence type="ECO:0000256" key="1">
    <source>
        <dbReference type="ARBA" id="ARBA00004141"/>
    </source>
</evidence>
<feature type="transmembrane region" description="Helical" evidence="7">
    <location>
        <begin position="677"/>
        <end position="700"/>
    </location>
</feature>
<comment type="subcellular location">
    <subcellularLocation>
        <location evidence="1">Membrane</location>
        <topology evidence="1">Multi-pass membrane protein</topology>
    </subcellularLocation>
</comment>
<proteinExistence type="inferred from homology"/>
<feature type="compositionally biased region" description="Low complexity" evidence="6">
    <location>
        <begin position="390"/>
        <end position="402"/>
    </location>
</feature>
<organism evidence="10 11">
    <name type="scientific">Penicillium daleae</name>
    <dbReference type="NCBI Taxonomy" id="63821"/>
    <lineage>
        <taxon>Eukaryota</taxon>
        <taxon>Fungi</taxon>
        <taxon>Dikarya</taxon>
        <taxon>Ascomycota</taxon>
        <taxon>Pezizomycotina</taxon>
        <taxon>Eurotiomycetes</taxon>
        <taxon>Eurotiomycetidae</taxon>
        <taxon>Eurotiales</taxon>
        <taxon>Aspergillaceae</taxon>
        <taxon>Penicillium</taxon>
    </lineage>
</organism>